<dbReference type="RefSeq" id="WP_261965749.1">
    <property type="nucleotide sequence ID" value="NZ_BAAAXA010000001.1"/>
</dbReference>
<dbReference type="Gene3D" id="3.90.25.10">
    <property type="entry name" value="UDP-galactose 4-epimerase, domain 1"/>
    <property type="match status" value="1"/>
</dbReference>
<feature type="domain" description="NAD(P)-binding" evidence="1">
    <location>
        <begin position="10"/>
        <end position="172"/>
    </location>
</feature>
<evidence type="ECO:0000259" key="1">
    <source>
        <dbReference type="Pfam" id="PF13460"/>
    </source>
</evidence>
<gene>
    <name evidence="2" type="ORF">GCM10017581_092650</name>
</gene>
<keyword evidence="3" id="KW-1185">Reference proteome</keyword>
<reference evidence="2" key="2">
    <citation type="submission" date="2023-01" db="EMBL/GenBank/DDBJ databases">
        <authorList>
            <person name="Sun Q."/>
            <person name="Evtushenko L."/>
        </authorList>
    </citation>
    <scope>NUCLEOTIDE SEQUENCE</scope>
    <source>
        <strain evidence="2">VKM Ac-1321</strain>
    </source>
</reference>
<name>A0A9W6NSI2_9ACTN</name>
<dbReference type="AlphaFoldDB" id="A0A9W6NSI2"/>
<dbReference type="InterPro" id="IPR016040">
    <property type="entry name" value="NAD(P)-bd_dom"/>
</dbReference>
<dbReference type="Pfam" id="PF13460">
    <property type="entry name" value="NAD_binding_10"/>
    <property type="match status" value="1"/>
</dbReference>
<organism evidence="2 3">
    <name type="scientific">Dactylosporangium matsuzakiense</name>
    <dbReference type="NCBI Taxonomy" id="53360"/>
    <lineage>
        <taxon>Bacteria</taxon>
        <taxon>Bacillati</taxon>
        <taxon>Actinomycetota</taxon>
        <taxon>Actinomycetes</taxon>
        <taxon>Micromonosporales</taxon>
        <taxon>Micromonosporaceae</taxon>
        <taxon>Dactylosporangium</taxon>
    </lineage>
</organism>
<evidence type="ECO:0000313" key="2">
    <source>
        <dbReference type="EMBL" id="GLL07513.1"/>
    </source>
</evidence>
<dbReference type="EMBL" id="BSFP01000098">
    <property type="protein sequence ID" value="GLL07513.1"/>
    <property type="molecule type" value="Genomic_DNA"/>
</dbReference>
<dbReference type="SUPFAM" id="SSF51735">
    <property type="entry name" value="NAD(P)-binding Rossmann-fold domains"/>
    <property type="match status" value="1"/>
</dbReference>
<evidence type="ECO:0000313" key="3">
    <source>
        <dbReference type="Proteomes" id="UP001143480"/>
    </source>
</evidence>
<reference evidence="2" key="1">
    <citation type="journal article" date="2014" name="Int. J. Syst. Evol. Microbiol.">
        <title>Complete genome sequence of Corynebacterium casei LMG S-19264T (=DSM 44701T), isolated from a smear-ripened cheese.</title>
        <authorList>
            <consortium name="US DOE Joint Genome Institute (JGI-PGF)"/>
            <person name="Walter F."/>
            <person name="Albersmeier A."/>
            <person name="Kalinowski J."/>
            <person name="Ruckert C."/>
        </authorList>
    </citation>
    <scope>NUCLEOTIDE SEQUENCE</scope>
    <source>
        <strain evidence="2">VKM Ac-1321</strain>
    </source>
</reference>
<dbReference type="InterPro" id="IPR052718">
    <property type="entry name" value="NmrA-type_oxidoreductase"/>
</dbReference>
<dbReference type="Gene3D" id="3.40.50.720">
    <property type="entry name" value="NAD(P)-binding Rossmann-like Domain"/>
    <property type="match status" value="1"/>
</dbReference>
<proteinExistence type="predicted"/>
<dbReference type="PANTHER" id="PTHR47129">
    <property type="entry name" value="QUINONE OXIDOREDUCTASE 2"/>
    <property type="match status" value="1"/>
</dbReference>
<comment type="caution">
    <text evidence="2">The sequence shown here is derived from an EMBL/GenBank/DDBJ whole genome shotgun (WGS) entry which is preliminary data.</text>
</comment>
<sequence>MPDHLLAVTGASGALGRLVVDRLLALVPAARVLAVVRDPATVADLAERGVGVRRGDYDRPETLDFTGVERLLLISSPVLDDGTRARQHRAVIAAAEDARLLVYTSFLGADRDAGAHHDTEAALRERPHTILRNPFYTDAFVQTGAELTSGTGGRGLNTATRADLAAAAAAVLVAAAGHEGRAYDLTGPLWTFPAVAAALHVAHREQAPAGPMGYLHGLAAAGRLERQTGDLELLLGRAPTGAVEAFRAARR</sequence>
<dbReference type="Proteomes" id="UP001143480">
    <property type="component" value="Unassembled WGS sequence"/>
</dbReference>
<accession>A0A9W6NSI2</accession>
<dbReference type="PANTHER" id="PTHR47129:SF1">
    <property type="entry name" value="NMRA-LIKE DOMAIN-CONTAINING PROTEIN"/>
    <property type="match status" value="1"/>
</dbReference>
<dbReference type="InterPro" id="IPR036291">
    <property type="entry name" value="NAD(P)-bd_dom_sf"/>
</dbReference>
<protein>
    <recommendedName>
        <fullName evidence="1">NAD(P)-binding domain-containing protein</fullName>
    </recommendedName>
</protein>